<evidence type="ECO:0000259" key="10">
    <source>
        <dbReference type="PROSITE" id="PS50968"/>
    </source>
</evidence>
<comment type="caution">
    <text evidence="11">The sequence shown here is derived from an EMBL/GenBank/DDBJ whole genome shotgun (WGS) entry which is preliminary data.</text>
</comment>
<dbReference type="Gene3D" id="2.40.50.100">
    <property type="match status" value="1"/>
</dbReference>
<feature type="domain" description="Lipoyl-binding" evidence="10">
    <location>
        <begin position="86"/>
        <end position="162"/>
    </location>
</feature>
<keyword evidence="4 8" id="KW-0276">Fatty acid metabolism</keyword>
<feature type="region of interest" description="Disordered" evidence="9">
    <location>
        <begin position="59"/>
        <end position="84"/>
    </location>
</feature>
<evidence type="ECO:0000256" key="1">
    <source>
        <dbReference type="ARBA" id="ARBA00005194"/>
    </source>
</evidence>
<dbReference type="InterPro" id="IPR000089">
    <property type="entry name" value="Biotin_lipoyl"/>
</dbReference>
<name>A0A366Y0I8_9BACI</name>
<dbReference type="GO" id="GO:0009317">
    <property type="term" value="C:acetyl-CoA carboxylase complex"/>
    <property type="evidence" value="ECO:0007669"/>
    <property type="project" value="InterPro"/>
</dbReference>
<evidence type="ECO:0000256" key="7">
    <source>
        <dbReference type="ARBA" id="ARBA00023267"/>
    </source>
</evidence>
<sequence length="164" mass="18470">MYKINEIRELIRMIERSSISEVVIKTGKNQELIIKKQPHSSSLPPLSLPQQEMLTEQTYKKATKTQAEAEAAPSLEEKQSTEEKTVHHIVSPMVGTFYVSPTPDSSPYVKKGDVITADTIVCIVEAMKLFNEIEAEVEGEVVDIFVENGEFVEYGQPLFAIKRK</sequence>
<evidence type="ECO:0000313" key="11">
    <source>
        <dbReference type="EMBL" id="RBW70875.1"/>
    </source>
</evidence>
<evidence type="ECO:0000313" key="12">
    <source>
        <dbReference type="Proteomes" id="UP000253314"/>
    </source>
</evidence>
<gene>
    <name evidence="11" type="primary">accB</name>
    <name evidence="11" type="ORF">DS031_02410</name>
</gene>
<evidence type="ECO:0000256" key="4">
    <source>
        <dbReference type="ARBA" id="ARBA00022832"/>
    </source>
</evidence>
<keyword evidence="3 8" id="KW-0444">Lipid biosynthesis</keyword>
<organism evidence="11 12">
    <name type="scientific">Bacillus taeanensis</name>
    <dbReference type="NCBI Taxonomy" id="273032"/>
    <lineage>
        <taxon>Bacteria</taxon>
        <taxon>Bacillati</taxon>
        <taxon>Bacillota</taxon>
        <taxon>Bacilli</taxon>
        <taxon>Bacillales</taxon>
        <taxon>Bacillaceae</taxon>
        <taxon>Bacillus</taxon>
    </lineage>
</organism>
<dbReference type="AlphaFoldDB" id="A0A366Y0I8"/>
<dbReference type="UniPathway" id="UPA00094"/>
<dbReference type="EMBL" id="QOCW01000002">
    <property type="protein sequence ID" value="RBW70875.1"/>
    <property type="molecule type" value="Genomic_DNA"/>
</dbReference>
<keyword evidence="5 8" id="KW-0443">Lipid metabolism</keyword>
<evidence type="ECO:0000256" key="6">
    <source>
        <dbReference type="ARBA" id="ARBA00023160"/>
    </source>
</evidence>
<dbReference type="NCBIfam" id="TIGR00531">
    <property type="entry name" value="BCCP"/>
    <property type="match status" value="1"/>
</dbReference>
<dbReference type="PROSITE" id="PS00188">
    <property type="entry name" value="BIOTIN"/>
    <property type="match status" value="1"/>
</dbReference>
<dbReference type="PANTHER" id="PTHR45266">
    <property type="entry name" value="OXALOACETATE DECARBOXYLASE ALPHA CHAIN"/>
    <property type="match status" value="1"/>
</dbReference>
<feature type="compositionally biased region" description="Basic and acidic residues" evidence="9">
    <location>
        <begin position="75"/>
        <end position="84"/>
    </location>
</feature>
<accession>A0A366Y0I8</accession>
<evidence type="ECO:0000256" key="9">
    <source>
        <dbReference type="SAM" id="MobiDB-lite"/>
    </source>
</evidence>
<keyword evidence="12" id="KW-1185">Reference proteome</keyword>
<keyword evidence="7 8" id="KW-0092">Biotin</keyword>
<evidence type="ECO:0000256" key="8">
    <source>
        <dbReference type="RuleBase" id="RU364072"/>
    </source>
</evidence>
<dbReference type="InterPro" id="IPR001249">
    <property type="entry name" value="AcCoA_biotinCC"/>
</dbReference>
<evidence type="ECO:0000256" key="3">
    <source>
        <dbReference type="ARBA" id="ARBA00022516"/>
    </source>
</evidence>
<dbReference type="PANTHER" id="PTHR45266:SF3">
    <property type="entry name" value="OXALOACETATE DECARBOXYLASE ALPHA CHAIN"/>
    <property type="match status" value="1"/>
</dbReference>
<dbReference type="OrthoDB" id="9811735at2"/>
<evidence type="ECO:0000256" key="2">
    <source>
        <dbReference type="ARBA" id="ARBA00017562"/>
    </source>
</evidence>
<proteinExistence type="predicted"/>
<dbReference type="GO" id="GO:0006633">
    <property type="term" value="P:fatty acid biosynthetic process"/>
    <property type="evidence" value="ECO:0007669"/>
    <property type="project" value="UniProtKB-UniPathway"/>
</dbReference>
<dbReference type="RefSeq" id="WP_113804353.1">
    <property type="nucleotide sequence ID" value="NZ_QOCW01000002.1"/>
</dbReference>
<dbReference type="GO" id="GO:0003989">
    <property type="term" value="F:acetyl-CoA carboxylase activity"/>
    <property type="evidence" value="ECO:0007669"/>
    <property type="project" value="InterPro"/>
</dbReference>
<comment type="pathway">
    <text evidence="1 8">Lipid metabolism; fatty acid biosynthesis.</text>
</comment>
<dbReference type="InterPro" id="IPR011053">
    <property type="entry name" value="Single_hybrid_motif"/>
</dbReference>
<reference evidence="11 12" key="1">
    <citation type="submission" date="2018-07" db="EMBL/GenBank/DDBJ databases">
        <title>Lottiidibacillus patelloidae gen. nov., sp. nov., isolated from the intestinal tract of a marine limpet and the reclassification of B. taeanensis BH030017T, B. algicola KMM 3737T and B. hwajinpoensis SW-72T as genus Lottiidibacillus.</title>
        <authorList>
            <person name="Liu R."/>
            <person name="Huang Z."/>
        </authorList>
    </citation>
    <scope>NUCLEOTIDE SEQUENCE [LARGE SCALE GENOMIC DNA]</scope>
    <source>
        <strain evidence="11 12">BH030017</strain>
    </source>
</reference>
<dbReference type="SUPFAM" id="SSF51230">
    <property type="entry name" value="Single hybrid motif"/>
    <property type="match status" value="1"/>
</dbReference>
<dbReference type="InterPro" id="IPR001882">
    <property type="entry name" value="Biotin_BS"/>
</dbReference>
<dbReference type="Pfam" id="PF00364">
    <property type="entry name" value="Biotin_lipoyl"/>
    <property type="match status" value="1"/>
</dbReference>
<evidence type="ECO:0000256" key="5">
    <source>
        <dbReference type="ARBA" id="ARBA00023098"/>
    </source>
</evidence>
<keyword evidence="6 8" id="KW-0275">Fatty acid biosynthesis</keyword>
<comment type="function">
    <text evidence="8">This protein is a component of the acetyl coenzyme A carboxylase complex; first, biotin carboxylase catalyzes the carboxylation of the carrier protein and then the transcarboxylase transfers the carboxyl group to form malonyl-CoA.</text>
</comment>
<dbReference type="InterPro" id="IPR050709">
    <property type="entry name" value="Biotin_Carboxyl_Carrier/Decarb"/>
</dbReference>
<dbReference type="PROSITE" id="PS50968">
    <property type="entry name" value="BIOTINYL_LIPOYL"/>
    <property type="match status" value="1"/>
</dbReference>
<dbReference type="Proteomes" id="UP000253314">
    <property type="component" value="Unassembled WGS sequence"/>
</dbReference>
<dbReference type="PRINTS" id="PR01071">
    <property type="entry name" value="ACOABIOTINCC"/>
</dbReference>
<protein>
    <recommendedName>
        <fullName evidence="2 8">Biotin carboxyl carrier protein of acetyl-CoA carboxylase</fullName>
    </recommendedName>
</protein>
<dbReference type="CDD" id="cd06850">
    <property type="entry name" value="biotinyl_domain"/>
    <property type="match status" value="1"/>
</dbReference>